<proteinExistence type="predicted"/>
<gene>
    <name evidence="1" type="ORF">GBAR_LOCUS24551</name>
</gene>
<name>A0AA35XAG1_GEOBA</name>
<dbReference type="EMBL" id="CASHTH010003384">
    <property type="protein sequence ID" value="CAI8044230.1"/>
    <property type="molecule type" value="Genomic_DNA"/>
</dbReference>
<dbReference type="AlphaFoldDB" id="A0AA35XAG1"/>
<protein>
    <submittedName>
        <fullName evidence="1">Uncharacterized protein</fullName>
    </submittedName>
</protein>
<accession>A0AA35XAG1</accession>
<feature type="non-terminal residue" evidence="1">
    <location>
        <position position="1"/>
    </location>
</feature>
<dbReference type="Proteomes" id="UP001174909">
    <property type="component" value="Unassembled WGS sequence"/>
</dbReference>
<sequence length="92" mass="10923">RPTQKARVCQNLSSFPPRDLFIDPASRGALQSGCLRGLHPDTDAIDEEQLELAYRFRSVHLCHWCFRAWLQYHEQEKVEQALFRERLRQAER</sequence>
<evidence type="ECO:0000313" key="1">
    <source>
        <dbReference type="EMBL" id="CAI8044230.1"/>
    </source>
</evidence>
<reference evidence="1" key="1">
    <citation type="submission" date="2023-03" db="EMBL/GenBank/DDBJ databases">
        <authorList>
            <person name="Steffen K."/>
            <person name="Cardenas P."/>
        </authorList>
    </citation>
    <scope>NUCLEOTIDE SEQUENCE</scope>
</reference>
<organism evidence="1 2">
    <name type="scientific">Geodia barretti</name>
    <name type="common">Barrett's horny sponge</name>
    <dbReference type="NCBI Taxonomy" id="519541"/>
    <lineage>
        <taxon>Eukaryota</taxon>
        <taxon>Metazoa</taxon>
        <taxon>Porifera</taxon>
        <taxon>Demospongiae</taxon>
        <taxon>Heteroscleromorpha</taxon>
        <taxon>Tetractinellida</taxon>
        <taxon>Astrophorina</taxon>
        <taxon>Geodiidae</taxon>
        <taxon>Geodia</taxon>
    </lineage>
</organism>
<keyword evidence="2" id="KW-1185">Reference proteome</keyword>
<evidence type="ECO:0000313" key="2">
    <source>
        <dbReference type="Proteomes" id="UP001174909"/>
    </source>
</evidence>
<feature type="non-terminal residue" evidence="1">
    <location>
        <position position="92"/>
    </location>
</feature>
<comment type="caution">
    <text evidence="1">The sequence shown here is derived from an EMBL/GenBank/DDBJ whole genome shotgun (WGS) entry which is preliminary data.</text>
</comment>